<dbReference type="Pfam" id="PF13450">
    <property type="entry name" value="NAD_binding_8"/>
    <property type="match status" value="1"/>
</dbReference>
<dbReference type="RefSeq" id="XP_047773563.1">
    <property type="nucleotide sequence ID" value="XM_047925188.1"/>
</dbReference>
<evidence type="ECO:0000256" key="6">
    <source>
        <dbReference type="ARBA" id="ARBA00023002"/>
    </source>
</evidence>
<evidence type="ECO:0000256" key="3">
    <source>
        <dbReference type="ARBA" id="ARBA00022630"/>
    </source>
</evidence>
<dbReference type="EMBL" id="JADCUA010000033">
    <property type="protein sequence ID" value="KAH9830211.1"/>
    <property type="molecule type" value="Genomic_DNA"/>
</dbReference>
<keyword evidence="7" id="KW-0325">Glycoprotein</keyword>
<dbReference type="InterPro" id="IPR010795">
    <property type="entry name" value="Prenylcys_lyase"/>
</dbReference>
<evidence type="ECO:0000313" key="10">
    <source>
        <dbReference type="EMBL" id="KAH9830211.1"/>
    </source>
</evidence>
<comment type="similarity">
    <text evidence="2">Belongs to the prenylcysteine oxidase family.</text>
</comment>
<reference evidence="10 11" key="1">
    <citation type="journal article" date="2021" name="Environ. Microbiol.">
        <title>Gene family expansions and transcriptome signatures uncover fungal adaptations to wood decay.</title>
        <authorList>
            <person name="Hage H."/>
            <person name="Miyauchi S."/>
            <person name="Viragh M."/>
            <person name="Drula E."/>
            <person name="Min B."/>
            <person name="Chaduli D."/>
            <person name="Navarro D."/>
            <person name="Favel A."/>
            <person name="Norest M."/>
            <person name="Lesage-Meessen L."/>
            <person name="Balint B."/>
            <person name="Merenyi Z."/>
            <person name="de Eugenio L."/>
            <person name="Morin E."/>
            <person name="Martinez A.T."/>
            <person name="Baldrian P."/>
            <person name="Stursova M."/>
            <person name="Martinez M.J."/>
            <person name="Novotny C."/>
            <person name="Magnuson J.K."/>
            <person name="Spatafora J.W."/>
            <person name="Maurice S."/>
            <person name="Pangilinan J."/>
            <person name="Andreopoulos W."/>
            <person name="LaButti K."/>
            <person name="Hundley H."/>
            <person name="Na H."/>
            <person name="Kuo A."/>
            <person name="Barry K."/>
            <person name="Lipzen A."/>
            <person name="Henrissat B."/>
            <person name="Riley R."/>
            <person name="Ahrendt S."/>
            <person name="Nagy L.G."/>
            <person name="Grigoriev I.V."/>
            <person name="Martin F."/>
            <person name="Rosso M.N."/>
        </authorList>
    </citation>
    <scope>NUCLEOTIDE SEQUENCE [LARGE SCALE GENOMIC DNA]</scope>
    <source>
        <strain evidence="10 11">CIRM-BRFM 1785</strain>
    </source>
</reference>
<feature type="signal peptide" evidence="8">
    <location>
        <begin position="1"/>
        <end position="21"/>
    </location>
</feature>
<evidence type="ECO:0000256" key="4">
    <source>
        <dbReference type="ARBA" id="ARBA00022729"/>
    </source>
</evidence>
<dbReference type="SUPFAM" id="SSF51905">
    <property type="entry name" value="FAD/NAD(P)-binding domain"/>
    <property type="match status" value="1"/>
</dbReference>
<organism evidence="10 11">
    <name type="scientific">Rhodofomes roseus</name>
    <dbReference type="NCBI Taxonomy" id="34475"/>
    <lineage>
        <taxon>Eukaryota</taxon>
        <taxon>Fungi</taxon>
        <taxon>Dikarya</taxon>
        <taxon>Basidiomycota</taxon>
        <taxon>Agaricomycotina</taxon>
        <taxon>Agaricomycetes</taxon>
        <taxon>Polyporales</taxon>
        <taxon>Rhodofomes</taxon>
    </lineage>
</organism>
<comment type="cofactor">
    <cofactor evidence="1">
        <name>FAD</name>
        <dbReference type="ChEBI" id="CHEBI:57692"/>
    </cofactor>
</comment>
<protein>
    <submittedName>
        <fullName evidence="10">FAD/NAD(P)-binding domain-containing protein</fullName>
    </submittedName>
</protein>
<keyword evidence="6" id="KW-0560">Oxidoreductase</keyword>
<dbReference type="PIRSF" id="PIRSF036292">
    <property type="entry name" value="Prenylcysteine_oxidase"/>
    <property type="match status" value="1"/>
</dbReference>
<evidence type="ECO:0000259" key="9">
    <source>
        <dbReference type="Pfam" id="PF07156"/>
    </source>
</evidence>
<comment type="caution">
    <text evidence="10">The sequence shown here is derived from an EMBL/GenBank/DDBJ whole genome shotgun (WGS) entry which is preliminary data.</text>
</comment>
<evidence type="ECO:0000256" key="2">
    <source>
        <dbReference type="ARBA" id="ARBA00009967"/>
    </source>
</evidence>
<keyword evidence="3" id="KW-0285">Flavoprotein</keyword>
<dbReference type="InterPro" id="IPR017046">
    <property type="entry name" value="Prenylcysteine_Oxase1"/>
</dbReference>
<evidence type="ECO:0000256" key="1">
    <source>
        <dbReference type="ARBA" id="ARBA00001974"/>
    </source>
</evidence>
<dbReference type="PANTHER" id="PTHR15944:SF0">
    <property type="entry name" value="PRENYLCYSTEINE LYASE DOMAIN-CONTAINING PROTEIN"/>
    <property type="match status" value="1"/>
</dbReference>
<evidence type="ECO:0000313" key="11">
    <source>
        <dbReference type="Proteomes" id="UP000814176"/>
    </source>
</evidence>
<evidence type="ECO:0000256" key="8">
    <source>
        <dbReference type="SAM" id="SignalP"/>
    </source>
</evidence>
<dbReference type="Proteomes" id="UP000814176">
    <property type="component" value="Unassembled WGS sequence"/>
</dbReference>
<keyword evidence="4 8" id="KW-0732">Signal</keyword>
<dbReference type="Pfam" id="PF07156">
    <property type="entry name" value="Prenylcys_lyase"/>
    <property type="match status" value="1"/>
</dbReference>
<evidence type="ECO:0000256" key="5">
    <source>
        <dbReference type="ARBA" id="ARBA00022827"/>
    </source>
</evidence>
<dbReference type="PANTHER" id="PTHR15944">
    <property type="entry name" value="FARNESYLCYSTEINE LYASE"/>
    <property type="match status" value="1"/>
</dbReference>
<feature type="chain" id="PRO_5046576445" evidence="8">
    <location>
        <begin position="22"/>
        <end position="543"/>
    </location>
</feature>
<accession>A0ABQ8K1B5</accession>
<name>A0ABQ8K1B5_9APHY</name>
<proteinExistence type="inferred from homology"/>
<keyword evidence="11" id="KW-1185">Reference proteome</keyword>
<dbReference type="InterPro" id="IPR036188">
    <property type="entry name" value="FAD/NAD-bd_sf"/>
</dbReference>
<feature type="domain" description="Prenylcysteine lyase" evidence="9">
    <location>
        <begin position="166"/>
        <end position="514"/>
    </location>
</feature>
<gene>
    <name evidence="10" type="ORF">C8Q71DRAFT_787806</name>
</gene>
<dbReference type="GeneID" id="72005920"/>
<keyword evidence="5" id="KW-0274">FAD</keyword>
<dbReference type="Gene3D" id="3.50.50.60">
    <property type="entry name" value="FAD/NAD(P)-binding domain"/>
    <property type="match status" value="1"/>
</dbReference>
<sequence>MRPELLFGLSVALSAHWQAAALKFPFNIPFLSNNDQAPLIDVNTLLPESTPPNRIAIVGAGAAGSSAAFWIAKAKERFGLDVEVDVYEKNDYIGGRSTVVYPYNNTEYDPVELGASIFVEINRNMWRATEEFGLERIGFGDENNVMGIWDGQEFVLTTGGGSFLGSWMDTLKVIWRYGISAPRRTQAVVKSMATQFLTLYAPTTPRFANITTLASSLGWTPVVASTAAEYFDTQGISRLFTRELVDAATRVNYGQDVDALHALEGMCSLAAENAASVKGGNFQVFEQFLQRSNATVHLKTEVTSLIQDAASGAWLVGTGGTTRPRAYRGVVLAAPFYSTAIEVSPPALLTPVPEQPYVHLHVTLLSTTARTPSAAYFGLGSGVAPTEVLTTHNRVREGLGEEPEFNSMTYHGKLRKADGAPAERDEWVVKIFSKARVEDAWLENMFGAGNVGWVLRKEWDAYPVLPPTVSFPPIKLAKGLYYVNAFEPFISTMETETIASRNVVDLLLHDEWNAGICPAAVEGDEEATAEKAKDDKFVLGWDC</sequence>
<evidence type="ECO:0000256" key="7">
    <source>
        <dbReference type="ARBA" id="ARBA00023180"/>
    </source>
</evidence>